<evidence type="ECO:0000256" key="1">
    <source>
        <dbReference type="SAM" id="MobiDB-lite"/>
    </source>
</evidence>
<evidence type="ECO:0000313" key="3">
    <source>
        <dbReference type="Proteomes" id="UP001239994"/>
    </source>
</evidence>
<name>A0AAD8ZNM4_9TELE</name>
<feature type="non-terminal residue" evidence="2">
    <location>
        <position position="1"/>
    </location>
</feature>
<comment type="caution">
    <text evidence="2">The sequence shown here is derived from an EMBL/GenBank/DDBJ whole genome shotgun (WGS) entry which is preliminary data.</text>
</comment>
<proteinExistence type="predicted"/>
<gene>
    <name evidence="2" type="ORF">P4O66_021815</name>
</gene>
<dbReference type="AlphaFoldDB" id="A0AAD8ZNM4"/>
<evidence type="ECO:0000313" key="2">
    <source>
        <dbReference type="EMBL" id="KAK1802149.1"/>
    </source>
</evidence>
<sequence length="170" mass="18770">HPTWTSERKRSEKERGRKRSEKERGRKRSEKEREKEEAFLLLLTAARLLTQAAVRHAVSGLSATCARGTSGMQRHLAVGGEEEEVQGGRALAHGERSGSSLRNVSTSSVLTFGAGSSLRICRAPCIRARTVTVALTLARLRLLHKSHTHEIRCFCMHEIAAFLASSLKEA</sequence>
<organism evidence="2 3">
    <name type="scientific">Electrophorus voltai</name>
    <dbReference type="NCBI Taxonomy" id="2609070"/>
    <lineage>
        <taxon>Eukaryota</taxon>
        <taxon>Metazoa</taxon>
        <taxon>Chordata</taxon>
        <taxon>Craniata</taxon>
        <taxon>Vertebrata</taxon>
        <taxon>Euteleostomi</taxon>
        <taxon>Actinopterygii</taxon>
        <taxon>Neopterygii</taxon>
        <taxon>Teleostei</taxon>
        <taxon>Ostariophysi</taxon>
        <taxon>Gymnotiformes</taxon>
        <taxon>Gymnotoidei</taxon>
        <taxon>Gymnotidae</taxon>
        <taxon>Electrophorus</taxon>
    </lineage>
</organism>
<reference evidence="2" key="1">
    <citation type="submission" date="2023-03" db="EMBL/GenBank/DDBJ databases">
        <title>Electrophorus voltai genome.</title>
        <authorList>
            <person name="Bian C."/>
        </authorList>
    </citation>
    <scope>NUCLEOTIDE SEQUENCE</scope>
    <source>
        <strain evidence="2">CB-2022</strain>
        <tissue evidence="2">Muscle</tissue>
    </source>
</reference>
<dbReference type="Proteomes" id="UP001239994">
    <property type="component" value="Unassembled WGS sequence"/>
</dbReference>
<protein>
    <submittedName>
        <fullName evidence="2">Uncharacterized protein</fullName>
    </submittedName>
</protein>
<keyword evidence="3" id="KW-1185">Reference proteome</keyword>
<dbReference type="EMBL" id="JAROKS010000007">
    <property type="protein sequence ID" value="KAK1802149.1"/>
    <property type="molecule type" value="Genomic_DNA"/>
</dbReference>
<feature type="region of interest" description="Disordered" evidence="1">
    <location>
        <begin position="1"/>
        <end position="32"/>
    </location>
</feature>
<accession>A0AAD8ZNM4</accession>